<feature type="non-terminal residue" evidence="2">
    <location>
        <position position="126"/>
    </location>
</feature>
<sequence>RIGKESYNAVKDMHYMWYVHSVKALLVQVAKEIVPKLNEDSERDFLLCLNRIAVKTDIVRTSQCLMEARESMTTRRTKNEKQMSSFVVDNKANEEERRREERKERKRKRMERIEKKKEERRVEEAL</sequence>
<dbReference type="AlphaFoldDB" id="A0AAV5VAQ1"/>
<feature type="compositionally biased region" description="Basic and acidic residues" evidence="1">
    <location>
        <begin position="70"/>
        <end position="81"/>
    </location>
</feature>
<organism evidence="2 3">
    <name type="scientific">Pristionchus fissidentatus</name>
    <dbReference type="NCBI Taxonomy" id="1538716"/>
    <lineage>
        <taxon>Eukaryota</taxon>
        <taxon>Metazoa</taxon>
        <taxon>Ecdysozoa</taxon>
        <taxon>Nematoda</taxon>
        <taxon>Chromadorea</taxon>
        <taxon>Rhabditida</taxon>
        <taxon>Rhabditina</taxon>
        <taxon>Diplogasteromorpha</taxon>
        <taxon>Diplogasteroidea</taxon>
        <taxon>Neodiplogasteridae</taxon>
        <taxon>Pristionchus</taxon>
    </lineage>
</organism>
<comment type="caution">
    <text evidence="2">The sequence shown here is derived from an EMBL/GenBank/DDBJ whole genome shotgun (WGS) entry which is preliminary data.</text>
</comment>
<feature type="compositionally biased region" description="Basic and acidic residues" evidence="1">
    <location>
        <begin position="91"/>
        <end position="103"/>
    </location>
</feature>
<feature type="region of interest" description="Disordered" evidence="1">
    <location>
        <begin position="70"/>
        <end position="126"/>
    </location>
</feature>
<evidence type="ECO:0000313" key="2">
    <source>
        <dbReference type="EMBL" id="GMT14970.1"/>
    </source>
</evidence>
<dbReference type="EMBL" id="BTSY01000002">
    <property type="protein sequence ID" value="GMT14970.1"/>
    <property type="molecule type" value="Genomic_DNA"/>
</dbReference>
<proteinExistence type="predicted"/>
<evidence type="ECO:0000313" key="3">
    <source>
        <dbReference type="Proteomes" id="UP001432322"/>
    </source>
</evidence>
<accession>A0AAV5VAQ1</accession>
<gene>
    <name evidence="2" type="ORF">PFISCL1PPCAC_6267</name>
</gene>
<keyword evidence="3" id="KW-1185">Reference proteome</keyword>
<protein>
    <submittedName>
        <fullName evidence="2">Uncharacterized protein</fullName>
    </submittedName>
</protein>
<feature type="compositionally biased region" description="Basic and acidic residues" evidence="1">
    <location>
        <begin position="111"/>
        <end position="126"/>
    </location>
</feature>
<feature type="non-terminal residue" evidence="2">
    <location>
        <position position="1"/>
    </location>
</feature>
<reference evidence="2" key="1">
    <citation type="submission" date="2023-10" db="EMBL/GenBank/DDBJ databases">
        <title>Genome assembly of Pristionchus species.</title>
        <authorList>
            <person name="Yoshida K."/>
            <person name="Sommer R.J."/>
        </authorList>
    </citation>
    <scope>NUCLEOTIDE SEQUENCE</scope>
    <source>
        <strain evidence="2">RS5133</strain>
    </source>
</reference>
<name>A0AAV5VAQ1_9BILA</name>
<dbReference type="Proteomes" id="UP001432322">
    <property type="component" value="Unassembled WGS sequence"/>
</dbReference>
<evidence type="ECO:0000256" key="1">
    <source>
        <dbReference type="SAM" id="MobiDB-lite"/>
    </source>
</evidence>